<evidence type="ECO:0000313" key="3">
    <source>
        <dbReference type="EMBL" id="KAK3369740.1"/>
    </source>
</evidence>
<dbReference type="Pfam" id="PF03881">
    <property type="entry name" value="Fructosamin_kin"/>
    <property type="match status" value="1"/>
</dbReference>
<dbReference type="InterPro" id="IPR011009">
    <property type="entry name" value="Kinase-like_dom_sf"/>
</dbReference>
<dbReference type="Gene3D" id="3.90.1200.10">
    <property type="match status" value="1"/>
</dbReference>
<dbReference type="GO" id="GO:0102193">
    <property type="term" value="F:protein-ribulosamine 3-kinase activity"/>
    <property type="evidence" value="ECO:0007669"/>
    <property type="project" value="UniProtKB-EC"/>
</dbReference>
<dbReference type="PANTHER" id="PTHR12149">
    <property type="entry name" value="FRUCTOSAMINE 3 KINASE-RELATED PROTEIN"/>
    <property type="match status" value="1"/>
</dbReference>
<dbReference type="SUPFAM" id="SSF56112">
    <property type="entry name" value="Protein kinase-like (PK-like)"/>
    <property type="match status" value="1"/>
</dbReference>
<dbReference type="EMBL" id="JAULSN010000006">
    <property type="protein sequence ID" value="KAK3369740.1"/>
    <property type="molecule type" value="Genomic_DNA"/>
</dbReference>
<dbReference type="GO" id="GO:0016301">
    <property type="term" value="F:kinase activity"/>
    <property type="evidence" value="ECO:0007669"/>
    <property type="project" value="UniProtKB-KW"/>
</dbReference>
<gene>
    <name evidence="3" type="ORF">B0T24DRAFT_681733</name>
</gene>
<dbReference type="PANTHER" id="PTHR12149:SF8">
    <property type="entry name" value="PROTEIN-RIBULOSAMINE 3-KINASE"/>
    <property type="match status" value="1"/>
</dbReference>
<comment type="catalytic activity">
    <reaction evidence="2">
        <text>N(6)-D-ribulosyl-L-lysyl-[protein] + ATP = N(6)-(3-O-phospho-D-ribulosyl)-L-lysyl-[protein] + ADP + H(+)</text>
        <dbReference type="Rhea" id="RHEA:48432"/>
        <dbReference type="Rhea" id="RHEA-COMP:12103"/>
        <dbReference type="Rhea" id="RHEA-COMP:12104"/>
        <dbReference type="ChEBI" id="CHEBI:15378"/>
        <dbReference type="ChEBI" id="CHEBI:30616"/>
        <dbReference type="ChEBI" id="CHEBI:90418"/>
        <dbReference type="ChEBI" id="CHEBI:90420"/>
        <dbReference type="ChEBI" id="CHEBI:456216"/>
        <dbReference type="EC" id="2.7.1.172"/>
    </reaction>
    <physiologicalReaction direction="left-to-right" evidence="2">
        <dbReference type="Rhea" id="RHEA:48433"/>
    </physiologicalReaction>
</comment>
<keyword evidence="4" id="KW-1185">Reference proteome</keyword>
<evidence type="ECO:0000256" key="1">
    <source>
        <dbReference type="ARBA" id="ARBA00011961"/>
    </source>
</evidence>
<reference evidence="3" key="2">
    <citation type="submission" date="2023-06" db="EMBL/GenBank/DDBJ databases">
        <authorList>
            <consortium name="Lawrence Berkeley National Laboratory"/>
            <person name="Haridas S."/>
            <person name="Hensen N."/>
            <person name="Bonometti L."/>
            <person name="Westerberg I."/>
            <person name="Brannstrom I.O."/>
            <person name="Guillou S."/>
            <person name="Cros-Aarteil S."/>
            <person name="Calhoun S."/>
            <person name="Kuo A."/>
            <person name="Mondo S."/>
            <person name="Pangilinan J."/>
            <person name="Riley R."/>
            <person name="Labutti K."/>
            <person name="Andreopoulos B."/>
            <person name="Lipzen A."/>
            <person name="Chen C."/>
            <person name="Yanf M."/>
            <person name="Daum C."/>
            <person name="Ng V."/>
            <person name="Clum A."/>
            <person name="Steindorff A."/>
            <person name="Ohm R."/>
            <person name="Martin F."/>
            <person name="Silar P."/>
            <person name="Natvig D."/>
            <person name="Lalanne C."/>
            <person name="Gautier V."/>
            <person name="Ament-Velasquez S.L."/>
            <person name="Kruys A."/>
            <person name="Hutchinson M.I."/>
            <person name="Powell A.J."/>
            <person name="Barry K."/>
            <person name="Miller A.N."/>
            <person name="Grigoriev I.V."/>
            <person name="Debuchy R."/>
            <person name="Gladieux P."/>
            <person name="Thoren M.H."/>
            <person name="Johannesson H."/>
        </authorList>
    </citation>
    <scope>NUCLEOTIDE SEQUENCE</scope>
    <source>
        <strain evidence="3">CBS 958.72</strain>
    </source>
</reference>
<dbReference type="AlphaFoldDB" id="A0AAE0K5J5"/>
<comment type="caution">
    <text evidence="3">The sequence shown here is derived from an EMBL/GenBank/DDBJ whole genome shotgun (WGS) entry which is preliminary data.</text>
</comment>
<evidence type="ECO:0000256" key="2">
    <source>
        <dbReference type="ARBA" id="ARBA00048655"/>
    </source>
</evidence>
<accession>A0AAE0K5J5</accession>
<protein>
    <recommendedName>
        <fullName evidence="1">protein-ribulosamine 3-kinase</fullName>
        <ecNumber evidence="1">2.7.1.172</ecNumber>
    </recommendedName>
</protein>
<dbReference type="EC" id="2.7.1.172" evidence="1"/>
<reference evidence="3" key="1">
    <citation type="journal article" date="2023" name="Mol. Phylogenet. Evol.">
        <title>Genome-scale phylogeny and comparative genomics of the fungal order Sordariales.</title>
        <authorList>
            <person name="Hensen N."/>
            <person name="Bonometti L."/>
            <person name="Westerberg I."/>
            <person name="Brannstrom I.O."/>
            <person name="Guillou S."/>
            <person name="Cros-Aarteil S."/>
            <person name="Calhoun S."/>
            <person name="Haridas S."/>
            <person name="Kuo A."/>
            <person name="Mondo S."/>
            <person name="Pangilinan J."/>
            <person name="Riley R."/>
            <person name="LaButti K."/>
            <person name="Andreopoulos B."/>
            <person name="Lipzen A."/>
            <person name="Chen C."/>
            <person name="Yan M."/>
            <person name="Daum C."/>
            <person name="Ng V."/>
            <person name="Clum A."/>
            <person name="Steindorff A."/>
            <person name="Ohm R.A."/>
            <person name="Martin F."/>
            <person name="Silar P."/>
            <person name="Natvig D.O."/>
            <person name="Lalanne C."/>
            <person name="Gautier V."/>
            <person name="Ament-Velasquez S.L."/>
            <person name="Kruys A."/>
            <person name="Hutchinson M.I."/>
            <person name="Powell A.J."/>
            <person name="Barry K."/>
            <person name="Miller A.N."/>
            <person name="Grigoriev I.V."/>
            <person name="Debuchy R."/>
            <person name="Gladieux P."/>
            <person name="Hiltunen Thoren M."/>
            <person name="Johannesson H."/>
        </authorList>
    </citation>
    <scope>NUCLEOTIDE SEQUENCE</scope>
    <source>
        <strain evidence="3">CBS 958.72</strain>
    </source>
</reference>
<evidence type="ECO:0000313" key="4">
    <source>
        <dbReference type="Proteomes" id="UP001287356"/>
    </source>
</evidence>
<dbReference type="InterPro" id="IPR016477">
    <property type="entry name" value="Fructo-/Ketosamine-3-kinase"/>
</dbReference>
<keyword evidence="3" id="KW-0808">Transferase</keyword>
<proteinExistence type="predicted"/>
<name>A0AAE0K5J5_9PEZI</name>
<dbReference type="Proteomes" id="UP001287356">
    <property type="component" value="Unassembled WGS sequence"/>
</dbReference>
<sequence length="387" mass="42733">MTDSASAQSLDTAIVAALPDGAKVVSVTRHGNTRWSTGKRIDVEVGGGTKSYFVKVGASCPALLYREHAAFFVGGHQRMRAHNALRSPAQIIEVNEYLEAARGEFEGAKAIAAVIPDNTIAPIAWGYFAGDRTKTWYLTEFRHLSEAAPPFDQLLAIVLKLHRGSASPNGRFGFHVTPFCGAPPMVVDWSDNWEEFWTRDFRAALAYLERVHGANAELEEVAEEFIDTVVPRLLRPLQTGGRDIKPSLCHGDLFDGNIHIDLDSGNPVIFDPCPFYGHAEMDLQCMRRARYTVGHEFVKLYGKAAASEPKEDFDDRNVLYTIRNDILTAGMFPNRTFVLDDAIEDMRWLLAKYPDGIDGFKGDLTPTRTVTGGGQVHVDGLKGLGLH</sequence>
<organism evidence="3 4">
    <name type="scientific">Lasiosphaeria ovina</name>
    <dbReference type="NCBI Taxonomy" id="92902"/>
    <lineage>
        <taxon>Eukaryota</taxon>
        <taxon>Fungi</taxon>
        <taxon>Dikarya</taxon>
        <taxon>Ascomycota</taxon>
        <taxon>Pezizomycotina</taxon>
        <taxon>Sordariomycetes</taxon>
        <taxon>Sordariomycetidae</taxon>
        <taxon>Sordariales</taxon>
        <taxon>Lasiosphaeriaceae</taxon>
        <taxon>Lasiosphaeria</taxon>
    </lineage>
</organism>
<keyword evidence="3" id="KW-0418">Kinase</keyword>